<dbReference type="VEuPathDB" id="VectorBase:ASTEI10742"/>
<dbReference type="EnsemblMetazoa" id="ASTEI10742-RA">
    <property type="protein sequence ID" value="ASTEI10742-PA"/>
    <property type="gene ID" value="ASTEI10742"/>
</dbReference>
<protein>
    <submittedName>
        <fullName evidence="1">Uncharacterized protein</fullName>
    </submittedName>
</protein>
<keyword evidence="2" id="KW-1185">Reference proteome</keyword>
<reference evidence="2" key="1">
    <citation type="journal article" date="2014" name="Genome Biol.">
        <title>Genome analysis of a major urban malaria vector mosquito, Anopheles stephensi.</title>
        <authorList>
            <person name="Jiang X."/>
            <person name="Peery A."/>
            <person name="Hall A.B."/>
            <person name="Sharma A."/>
            <person name="Chen X.G."/>
            <person name="Waterhouse R.M."/>
            <person name="Komissarov A."/>
            <person name="Riehle M.M."/>
            <person name="Shouche Y."/>
            <person name="Sharakhova M.V."/>
            <person name="Lawson D."/>
            <person name="Pakpour N."/>
            <person name="Arensburger P."/>
            <person name="Davidson V.L."/>
            <person name="Eiglmeier K."/>
            <person name="Emrich S."/>
            <person name="George P."/>
            <person name="Kennedy R.C."/>
            <person name="Mane S.P."/>
            <person name="Maslen G."/>
            <person name="Oringanje C."/>
            <person name="Qi Y."/>
            <person name="Settlage R."/>
            <person name="Tojo M."/>
            <person name="Tubio J.M."/>
            <person name="Unger M.F."/>
            <person name="Wang B."/>
            <person name="Vernick K.D."/>
            <person name="Ribeiro J.M."/>
            <person name="James A.A."/>
            <person name="Michel K."/>
            <person name="Riehle M.A."/>
            <person name="Luckhart S."/>
            <person name="Sharakhov I.V."/>
            <person name="Tu Z."/>
        </authorList>
    </citation>
    <scope>NUCLEOTIDE SEQUENCE [LARGE SCALE GENOMIC DNA]</scope>
    <source>
        <strain evidence="2">Indian</strain>
    </source>
</reference>
<proteinExistence type="predicted"/>
<dbReference type="Proteomes" id="UP000076408">
    <property type="component" value="Unassembled WGS sequence"/>
</dbReference>
<name>A0A182YQK6_ANOST</name>
<accession>A0A182YQK6</accession>
<evidence type="ECO:0000313" key="2">
    <source>
        <dbReference type="Proteomes" id="UP000076408"/>
    </source>
</evidence>
<reference evidence="1" key="2">
    <citation type="submission" date="2020-05" db="UniProtKB">
        <authorList>
            <consortium name="EnsemblMetazoa"/>
        </authorList>
    </citation>
    <scope>IDENTIFICATION</scope>
    <source>
        <strain evidence="1">Indian</strain>
    </source>
</reference>
<sequence length="95" mass="10375">MEGSAYIWGFLVPAIVLLFSGFYLACQGEEVIKIAAALQVDSRAKNKLVKKRGLQIGLFFKILIVLSSVVALGAIASIWNVMELWSVYSIAQGIQ</sequence>
<evidence type="ECO:0000313" key="1">
    <source>
        <dbReference type="EnsemblMetazoa" id="ASTEI10742-PA"/>
    </source>
</evidence>
<dbReference type="VEuPathDB" id="VectorBase:ASTEI20_037112"/>
<organism evidence="1 2">
    <name type="scientific">Anopheles stephensi</name>
    <name type="common">Indo-Pakistan malaria mosquito</name>
    <dbReference type="NCBI Taxonomy" id="30069"/>
    <lineage>
        <taxon>Eukaryota</taxon>
        <taxon>Metazoa</taxon>
        <taxon>Ecdysozoa</taxon>
        <taxon>Arthropoda</taxon>
        <taxon>Hexapoda</taxon>
        <taxon>Insecta</taxon>
        <taxon>Pterygota</taxon>
        <taxon>Neoptera</taxon>
        <taxon>Endopterygota</taxon>
        <taxon>Diptera</taxon>
        <taxon>Nematocera</taxon>
        <taxon>Culicoidea</taxon>
        <taxon>Culicidae</taxon>
        <taxon>Anophelinae</taxon>
        <taxon>Anopheles</taxon>
    </lineage>
</organism>
<dbReference type="VEuPathDB" id="VectorBase:ASTE005700"/>
<dbReference type="AlphaFoldDB" id="A0A182YQK6"/>